<dbReference type="PRINTS" id="PR00344">
    <property type="entry name" value="BCTRLSENSOR"/>
</dbReference>
<comment type="catalytic activity">
    <reaction evidence="1">
        <text>ATP + protein L-histidine = ADP + protein N-phospho-L-histidine.</text>
        <dbReference type="EC" id="2.7.13.3"/>
    </reaction>
</comment>
<dbReference type="Gene3D" id="3.40.50.2300">
    <property type="match status" value="1"/>
</dbReference>
<dbReference type="InterPro" id="IPR036890">
    <property type="entry name" value="HATPase_C_sf"/>
</dbReference>
<dbReference type="SMART" id="SM00388">
    <property type="entry name" value="HisKA"/>
    <property type="match status" value="1"/>
</dbReference>
<evidence type="ECO:0000256" key="7">
    <source>
        <dbReference type="SAM" id="Phobius"/>
    </source>
</evidence>
<feature type="transmembrane region" description="Helical" evidence="7">
    <location>
        <begin position="23"/>
        <end position="39"/>
    </location>
</feature>
<keyword evidence="7" id="KW-0472">Membrane</keyword>
<feature type="transmembrane region" description="Helical" evidence="7">
    <location>
        <begin position="161"/>
        <end position="181"/>
    </location>
</feature>
<dbReference type="SUPFAM" id="SSF55874">
    <property type="entry name" value="ATPase domain of HSP90 chaperone/DNA topoisomerase II/histidine kinase"/>
    <property type="match status" value="1"/>
</dbReference>
<dbReference type="InterPro" id="IPR003594">
    <property type="entry name" value="HATPase_dom"/>
</dbReference>
<dbReference type="Proteomes" id="UP000244912">
    <property type="component" value="Unassembled WGS sequence"/>
</dbReference>
<sequence>MTLAAPKDMALQEQITRIRADRPWRILVILIAMLAWTIWSHLRPTTLTLILVNLALDFLTIPLETSLRRRPTSRKFYIYCTSLFLQSVSISAVLIDNVLKHPEQTYFLSAVILLILVFNCLMVRTDKTMVLLVSVMPVFVALSGLVVMWMRSNSGLVDAPLIMVTICIALVYGGATFILMLRRSAALHAARRDAIEATRTKERFFSVIGHELRTPLNGILGVAQLAEIEAADDRGRERAQILKSSANDMSNLLTDLLDQAKLAEGKFTISPAPCELRSAVEGVVRLHADAARAKKVEVTERVAPGLPVWVRLDELRLRQILSNLLSNAIKHTPRHGTVSLALEAQNDKLVFSVEDAGPGIDEGQIATLFQPFQQLDDSASRSGMGTGLGLAISKGLALAMGGDIKASSSAEMDVGAKFTVTLPIAECAAPSIPRIPSDWGGLLAGKVILLADDHKVNRTIARGFLQRAGATVIDAQDGQQALDILGRTSVDAILLDMHMPRKSGHQVIEHLRADKRRANLVILVVSAVQDCDIWGADAVLPKPIEATSLVETLHGLLVATDRRLSA</sequence>
<organism evidence="10 11">
    <name type="scientific">Palleronia abyssalis</name>
    <dbReference type="NCBI Taxonomy" id="1501240"/>
    <lineage>
        <taxon>Bacteria</taxon>
        <taxon>Pseudomonadati</taxon>
        <taxon>Pseudomonadota</taxon>
        <taxon>Alphaproteobacteria</taxon>
        <taxon>Rhodobacterales</taxon>
        <taxon>Roseobacteraceae</taxon>
        <taxon>Palleronia</taxon>
    </lineage>
</organism>
<dbReference type="InterPro" id="IPR001789">
    <property type="entry name" value="Sig_transdc_resp-reg_receiver"/>
</dbReference>
<evidence type="ECO:0000256" key="3">
    <source>
        <dbReference type="ARBA" id="ARBA00022553"/>
    </source>
</evidence>
<dbReference type="OrthoDB" id="9801651at2"/>
<dbReference type="FunFam" id="3.30.565.10:FF:000006">
    <property type="entry name" value="Sensor histidine kinase WalK"/>
    <property type="match status" value="1"/>
</dbReference>
<dbReference type="SMART" id="SM00387">
    <property type="entry name" value="HATPase_c"/>
    <property type="match status" value="1"/>
</dbReference>
<feature type="transmembrane region" description="Helical" evidence="7">
    <location>
        <begin position="76"/>
        <end position="94"/>
    </location>
</feature>
<dbReference type="SUPFAM" id="SSF47384">
    <property type="entry name" value="Homodimeric domain of signal transducing histidine kinase"/>
    <property type="match status" value="1"/>
</dbReference>
<proteinExistence type="predicted"/>
<dbReference type="AlphaFoldDB" id="A0A2R8BY75"/>
<dbReference type="Gene3D" id="3.30.565.10">
    <property type="entry name" value="Histidine kinase-like ATPase, C-terminal domain"/>
    <property type="match status" value="1"/>
</dbReference>
<dbReference type="InterPro" id="IPR036097">
    <property type="entry name" value="HisK_dim/P_sf"/>
</dbReference>
<evidence type="ECO:0000256" key="2">
    <source>
        <dbReference type="ARBA" id="ARBA00012438"/>
    </source>
</evidence>
<dbReference type="PROSITE" id="PS50109">
    <property type="entry name" value="HIS_KIN"/>
    <property type="match status" value="1"/>
</dbReference>
<dbReference type="InterPro" id="IPR005467">
    <property type="entry name" value="His_kinase_dom"/>
</dbReference>
<feature type="transmembrane region" description="Helical" evidence="7">
    <location>
        <begin position="130"/>
        <end position="149"/>
    </location>
</feature>
<evidence type="ECO:0000259" key="8">
    <source>
        <dbReference type="PROSITE" id="PS50109"/>
    </source>
</evidence>
<dbReference type="SMART" id="SM00448">
    <property type="entry name" value="REC"/>
    <property type="match status" value="1"/>
</dbReference>
<dbReference type="PANTHER" id="PTHR43047:SF72">
    <property type="entry name" value="OSMOSENSING HISTIDINE PROTEIN KINASE SLN1"/>
    <property type="match status" value="1"/>
</dbReference>
<protein>
    <recommendedName>
        <fullName evidence="2">histidine kinase</fullName>
        <ecNumber evidence="2">2.7.13.3</ecNumber>
    </recommendedName>
</protein>
<dbReference type="CDD" id="cd16922">
    <property type="entry name" value="HATPase_EvgS-ArcB-TorS-like"/>
    <property type="match status" value="1"/>
</dbReference>
<dbReference type="EC" id="2.7.13.3" evidence="2"/>
<keyword evidence="5 10" id="KW-0418">Kinase</keyword>
<dbReference type="InterPro" id="IPR004358">
    <property type="entry name" value="Sig_transdc_His_kin-like_C"/>
</dbReference>
<evidence type="ECO:0000256" key="4">
    <source>
        <dbReference type="ARBA" id="ARBA00022679"/>
    </source>
</evidence>
<dbReference type="GO" id="GO:0000155">
    <property type="term" value="F:phosphorelay sensor kinase activity"/>
    <property type="evidence" value="ECO:0007669"/>
    <property type="project" value="InterPro"/>
</dbReference>
<feature type="transmembrane region" description="Helical" evidence="7">
    <location>
        <begin position="106"/>
        <end position="123"/>
    </location>
</feature>
<gene>
    <name evidence="10" type="primary">luxQ_3</name>
    <name evidence="10" type="ORF">PAA8504_02917</name>
</gene>
<dbReference type="PANTHER" id="PTHR43047">
    <property type="entry name" value="TWO-COMPONENT HISTIDINE PROTEIN KINASE"/>
    <property type="match status" value="1"/>
</dbReference>
<dbReference type="InterPro" id="IPR003661">
    <property type="entry name" value="HisK_dim/P_dom"/>
</dbReference>
<feature type="transmembrane region" description="Helical" evidence="7">
    <location>
        <begin position="45"/>
        <end position="64"/>
    </location>
</feature>
<dbReference type="RefSeq" id="WP_108894886.1">
    <property type="nucleotide sequence ID" value="NZ_ONZF01000007.1"/>
</dbReference>
<evidence type="ECO:0000256" key="6">
    <source>
        <dbReference type="PROSITE-ProRule" id="PRU00169"/>
    </source>
</evidence>
<feature type="modified residue" description="4-aspartylphosphate" evidence="6">
    <location>
        <position position="496"/>
    </location>
</feature>
<evidence type="ECO:0000313" key="11">
    <source>
        <dbReference type="Proteomes" id="UP000244912"/>
    </source>
</evidence>
<reference evidence="10 11" key="1">
    <citation type="submission" date="2018-03" db="EMBL/GenBank/DDBJ databases">
        <authorList>
            <person name="Keele B.F."/>
        </authorList>
    </citation>
    <scope>NUCLEOTIDE SEQUENCE [LARGE SCALE GENOMIC DNA]</scope>
    <source>
        <strain evidence="10 11">CECT 8504</strain>
    </source>
</reference>
<keyword evidence="3 6" id="KW-0597">Phosphoprotein</keyword>
<keyword evidence="11" id="KW-1185">Reference proteome</keyword>
<dbReference type="GO" id="GO:0009927">
    <property type="term" value="F:histidine phosphotransfer kinase activity"/>
    <property type="evidence" value="ECO:0007669"/>
    <property type="project" value="TreeGrafter"/>
</dbReference>
<evidence type="ECO:0000256" key="5">
    <source>
        <dbReference type="ARBA" id="ARBA00022777"/>
    </source>
</evidence>
<feature type="domain" description="Response regulatory" evidence="9">
    <location>
        <begin position="447"/>
        <end position="557"/>
    </location>
</feature>
<keyword evidence="4 10" id="KW-0808">Transferase</keyword>
<keyword evidence="7" id="KW-1133">Transmembrane helix</keyword>
<evidence type="ECO:0000313" key="10">
    <source>
        <dbReference type="EMBL" id="SPJ25073.1"/>
    </source>
</evidence>
<dbReference type="Pfam" id="PF00512">
    <property type="entry name" value="HisKA"/>
    <property type="match status" value="1"/>
</dbReference>
<dbReference type="Pfam" id="PF02518">
    <property type="entry name" value="HATPase_c"/>
    <property type="match status" value="1"/>
</dbReference>
<dbReference type="Pfam" id="PF00072">
    <property type="entry name" value="Response_reg"/>
    <property type="match status" value="1"/>
</dbReference>
<evidence type="ECO:0000259" key="9">
    <source>
        <dbReference type="PROSITE" id="PS50110"/>
    </source>
</evidence>
<dbReference type="Gene3D" id="1.10.287.130">
    <property type="match status" value="1"/>
</dbReference>
<dbReference type="CDD" id="cd00082">
    <property type="entry name" value="HisKA"/>
    <property type="match status" value="1"/>
</dbReference>
<dbReference type="SUPFAM" id="SSF52172">
    <property type="entry name" value="CheY-like"/>
    <property type="match status" value="1"/>
</dbReference>
<accession>A0A2R8BY75</accession>
<dbReference type="GO" id="GO:0005886">
    <property type="term" value="C:plasma membrane"/>
    <property type="evidence" value="ECO:0007669"/>
    <property type="project" value="TreeGrafter"/>
</dbReference>
<dbReference type="PROSITE" id="PS50110">
    <property type="entry name" value="RESPONSE_REGULATORY"/>
    <property type="match status" value="1"/>
</dbReference>
<name>A0A2R8BY75_9RHOB</name>
<dbReference type="EMBL" id="ONZF01000007">
    <property type="protein sequence ID" value="SPJ25073.1"/>
    <property type="molecule type" value="Genomic_DNA"/>
</dbReference>
<feature type="domain" description="Histidine kinase" evidence="8">
    <location>
        <begin position="207"/>
        <end position="426"/>
    </location>
</feature>
<evidence type="ECO:0000256" key="1">
    <source>
        <dbReference type="ARBA" id="ARBA00000085"/>
    </source>
</evidence>
<dbReference type="InterPro" id="IPR011006">
    <property type="entry name" value="CheY-like_superfamily"/>
</dbReference>
<dbReference type="CDD" id="cd17546">
    <property type="entry name" value="REC_hyHK_CKI1_RcsC-like"/>
    <property type="match status" value="1"/>
</dbReference>
<keyword evidence="7" id="KW-0812">Transmembrane</keyword>